<sequence length="438" mass="48784">RMEGSRWDFIVDQSRMSRVVEIREVMSISELKEAVLNEFFPEGSFGVSADHSYWPPHSSELVSGITTPLVLVTNRGGIKFFFKHFHISPSMNIFVSFGVNADCTRKDEQNYNARETNTPAPGHFNAASSDEVLLSSRTDFNACVFSMSSQGMKRNWHGDGFSNNKLMGTSGSTKFRDAKPTLLLDLDDAKIIDNVQQAEEEFFKHARSKKPSTPSDGNEDSDYEDYHGVSPDVSDVRPVDDPLAGSDAADIMCPPSEGFDAKAAAMGMRREYIRFTKDAFDHSVVTGNLLQKYKYPWLLKSSYETGATSNPESRAIVMDSYPQIHRSTTSKGFDQGRPLVAEMAHFSNNPNSQASNVQTEVDNQSAARHATEETYSGVIYLVENAADEEIPPELTKLVMFPPRSRIASDRRKETRCPSAGEIPVSSFLKLPRVLFLTP</sequence>
<protein>
    <submittedName>
        <fullName evidence="2">Uncharacterized protein</fullName>
    </submittedName>
</protein>
<accession>A0AAU9SKM1</accession>
<proteinExistence type="predicted"/>
<evidence type="ECO:0000256" key="1">
    <source>
        <dbReference type="SAM" id="MobiDB-lite"/>
    </source>
</evidence>
<dbReference type="EMBL" id="OU466861">
    <property type="protein sequence ID" value="CAH2065626.1"/>
    <property type="molecule type" value="Genomic_DNA"/>
</dbReference>
<organism evidence="2 3">
    <name type="scientific">Thlaspi arvense</name>
    <name type="common">Field penny-cress</name>
    <dbReference type="NCBI Taxonomy" id="13288"/>
    <lineage>
        <taxon>Eukaryota</taxon>
        <taxon>Viridiplantae</taxon>
        <taxon>Streptophyta</taxon>
        <taxon>Embryophyta</taxon>
        <taxon>Tracheophyta</taxon>
        <taxon>Spermatophyta</taxon>
        <taxon>Magnoliopsida</taxon>
        <taxon>eudicotyledons</taxon>
        <taxon>Gunneridae</taxon>
        <taxon>Pentapetalae</taxon>
        <taxon>rosids</taxon>
        <taxon>malvids</taxon>
        <taxon>Brassicales</taxon>
        <taxon>Brassicaceae</taxon>
        <taxon>Thlaspideae</taxon>
        <taxon>Thlaspi</taxon>
    </lineage>
</organism>
<feature type="region of interest" description="Disordered" evidence="1">
    <location>
        <begin position="203"/>
        <end position="238"/>
    </location>
</feature>
<keyword evidence="3" id="KW-1185">Reference proteome</keyword>
<evidence type="ECO:0000313" key="3">
    <source>
        <dbReference type="Proteomes" id="UP000836841"/>
    </source>
</evidence>
<gene>
    <name evidence="2" type="ORF">TAV2_LOCUS16004</name>
</gene>
<dbReference type="AlphaFoldDB" id="A0AAU9SKM1"/>
<reference evidence="2 3" key="1">
    <citation type="submission" date="2022-03" db="EMBL/GenBank/DDBJ databases">
        <authorList>
            <person name="Nunn A."/>
            <person name="Chopra R."/>
            <person name="Nunn A."/>
            <person name="Contreras Garrido A."/>
        </authorList>
    </citation>
    <scope>NUCLEOTIDE SEQUENCE [LARGE SCALE GENOMIC DNA]</scope>
</reference>
<feature type="non-terminal residue" evidence="2">
    <location>
        <position position="1"/>
    </location>
</feature>
<evidence type="ECO:0000313" key="2">
    <source>
        <dbReference type="EMBL" id="CAH2065626.1"/>
    </source>
</evidence>
<name>A0AAU9SKM1_THLAR</name>
<dbReference type="Proteomes" id="UP000836841">
    <property type="component" value="Chromosome 5"/>
</dbReference>